<gene>
    <name evidence="2" type="ORF">PIBRA_LOCUS11528</name>
</gene>
<evidence type="ECO:0000313" key="3">
    <source>
        <dbReference type="Proteomes" id="UP001152562"/>
    </source>
</evidence>
<dbReference type="AlphaFoldDB" id="A0A9P0XHS5"/>
<protein>
    <submittedName>
        <fullName evidence="2">Uncharacterized protein</fullName>
    </submittedName>
</protein>
<evidence type="ECO:0000313" key="2">
    <source>
        <dbReference type="EMBL" id="CAH4035461.1"/>
    </source>
</evidence>
<sequence>MKFTQACAQRLSLSGSRRVSGRGLAGRGCGDAALRYRHTETHIFPAANLAPKVSRDPQTWSEKTKRRMTSSRSHAPASSLRKARQF</sequence>
<feature type="region of interest" description="Disordered" evidence="1">
    <location>
        <begin position="48"/>
        <end position="86"/>
    </location>
</feature>
<accession>A0A9P0XHS5</accession>
<proteinExistence type="predicted"/>
<organism evidence="2 3">
    <name type="scientific">Pieris brassicae</name>
    <name type="common">White butterfly</name>
    <name type="synonym">Large white butterfly</name>
    <dbReference type="NCBI Taxonomy" id="7116"/>
    <lineage>
        <taxon>Eukaryota</taxon>
        <taxon>Metazoa</taxon>
        <taxon>Ecdysozoa</taxon>
        <taxon>Arthropoda</taxon>
        <taxon>Hexapoda</taxon>
        <taxon>Insecta</taxon>
        <taxon>Pterygota</taxon>
        <taxon>Neoptera</taxon>
        <taxon>Endopterygota</taxon>
        <taxon>Lepidoptera</taxon>
        <taxon>Glossata</taxon>
        <taxon>Ditrysia</taxon>
        <taxon>Papilionoidea</taxon>
        <taxon>Pieridae</taxon>
        <taxon>Pierinae</taxon>
        <taxon>Pieris</taxon>
    </lineage>
</organism>
<evidence type="ECO:0000256" key="1">
    <source>
        <dbReference type="SAM" id="MobiDB-lite"/>
    </source>
</evidence>
<dbReference type="Proteomes" id="UP001152562">
    <property type="component" value="Unassembled WGS sequence"/>
</dbReference>
<comment type="caution">
    <text evidence="2">The sequence shown here is derived from an EMBL/GenBank/DDBJ whole genome shotgun (WGS) entry which is preliminary data.</text>
</comment>
<reference evidence="2" key="1">
    <citation type="submission" date="2022-05" db="EMBL/GenBank/DDBJ databases">
        <authorList>
            <person name="Okamura Y."/>
        </authorList>
    </citation>
    <scope>NUCLEOTIDE SEQUENCE</scope>
</reference>
<keyword evidence="3" id="KW-1185">Reference proteome</keyword>
<name>A0A9P0XHS5_PIEBR</name>
<dbReference type="EMBL" id="CALOZG010000042">
    <property type="protein sequence ID" value="CAH4035461.1"/>
    <property type="molecule type" value="Genomic_DNA"/>
</dbReference>